<evidence type="ECO:0000256" key="6">
    <source>
        <dbReference type="PROSITE-ProRule" id="PRU00169"/>
    </source>
</evidence>
<dbReference type="SUPFAM" id="SSF47384">
    <property type="entry name" value="Homodimeric domain of signal transducing histidine kinase"/>
    <property type="match status" value="1"/>
</dbReference>
<evidence type="ECO:0000256" key="1">
    <source>
        <dbReference type="ARBA" id="ARBA00000085"/>
    </source>
</evidence>
<dbReference type="InterPro" id="IPR011006">
    <property type="entry name" value="CheY-like_superfamily"/>
</dbReference>
<dbReference type="GO" id="GO:0007234">
    <property type="term" value="P:osmosensory signaling via phosphorelay pathway"/>
    <property type="evidence" value="ECO:0007669"/>
    <property type="project" value="TreeGrafter"/>
</dbReference>
<dbReference type="PANTHER" id="PTHR42878:SF15">
    <property type="entry name" value="BACTERIOPHYTOCHROME"/>
    <property type="match status" value="1"/>
</dbReference>
<dbReference type="InterPro" id="IPR036097">
    <property type="entry name" value="HisK_dim/P_sf"/>
</dbReference>
<dbReference type="SUPFAM" id="SSF52172">
    <property type="entry name" value="CheY-like"/>
    <property type="match status" value="1"/>
</dbReference>
<dbReference type="InterPro" id="IPR003661">
    <property type="entry name" value="HisK_dim/P_dom"/>
</dbReference>
<evidence type="ECO:0000259" key="7">
    <source>
        <dbReference type="PROSITE" id="PS50109"/>
    </source>
</evidence>
<reference evidence="9" key="1">
    <citation type="journal article" date="2014" name="Int. J. Syst. Evol. Microbiol.">
        <title>Complete genome sequence of Corynebacterium casei LMG S-19264T (=DSM 44701T), isolated from a smear-ripened cheese.</title>
        <authorList>
            <consortium name="US DOE Joint Genome Institute (JGI-PGF)"/>
            <person name="Walter F."/>
            <person name="Albersmeier A."/>
            <person name="Kalinowski J."/>
            <person name="Ruckert C."/>
        </authorList>
    </citation>
    <scope>NUCLEOTIDE SEQUENCE</scope>
    <source>
        <strain evidence="9">KCTC 23077</strain>
    </source>
</reference>
<keyword evidence="3 6" id="KW-0597">Phosphoprotein</keyword>
<dbReference type="SUPFAM" id="SSF55874">
    <property type="entry name" value="ATPase domain of HSP90 chaperone/DNA topoisomerase II/histidine kinase"/>
    <property type="match status" value="1"/>
</dbReference>
<dbReference type="PROSITE" id="PS50109">
    <property type="entry name" value="HIS_KIN"/>
    <property type="match status" value="1"/>
</dbReference>
<dbReference type="GO" id="GO:0000155">
    <property type="term" value="F:phosphorelay sensor kinase activity"/>
    <property type="evidence" value="ECO:0007669"/>
    <property type="project" value="InterPro"/>
</dbReference>
<dbReference type="Gene3D" id="1.10.287.130">
    <property type="match status" value="1"/>
</dbReference>
<name>A0A918SRZ5_9GAMM</name>
<dbReference type="CDD" id="cd00156">
    <property type="entry name" value="REC"/>
    <property type="match status" value="1"/>
</dbReference>
<reference evidence="9" key="2">
    <citation type="submission" date="2020-09" db="EMBL/GenBank/DDBJ databases">
        <authorList>
            <person name="Sun Q."/>
            <person name="Kim S."/>
        </authorList>
    </citation>
    <scope>NUCLEOTIDE SEQUENCE</scope>
    <source>
        <strain evidence="9">KCTC 23077</strain>
    </source>
</reference>
<evidence type="ECO:0000256" key="3">
    <source>
        <dbReference type="ARBA" id="ARBA00022553"/>
    </source>
</evidence>
<dbReference type="InterPro" id="IPR035965">
    <property type="entry name" value="PAS-like_dom_sf"/>
</dbReference>
<dbReference type="FunFam" id="3.30.565.10:FF:000006">
    <property type="entry name" value="Sensor histidine kinase WalK"/>
    <property type="match status" value="1"/>
</dbReference>
<feature type="modified residue" description="4-aspartylphosphate" evidence="6">
    <location>
        <position position="56"/>
    </location>
</feature>
<dbReference type="SMART" id="SM00387">
    <property type="entry name" value="HATPase_c"/>
    <property type="match status" value="1"/>
</dbReference>
<dbReference type="RefSeq" id="WP_189452177.1">
    <property type="nucleotide sequence ID" value="NZ_BMYD01000001.1"/>
</dbReference>
<evidence type="ECO:0000256" key="2">
    <source>
        <dbReference type="ARBA" id="ARBA00012438"/>
    </source>
</evidence>
<protein>
    <recommendedName>
        <fullName evidence="2">histidine kinase</fullName>
        <ecNumber evidence="2">2.7.13.3</ecNumber>
    </recommendedName>
</protein>
<gene>
    <name evidence="9" type="ORF">GCM10007067_00410</name>
</gene>
<feature type="domain" description="Response regulatory" evidence="8">
    <location>
        <begin position="5"/>
        <end position="121"/>
    </location>
</feature>
<keyword evidence="4" id="KW-0808">Transferase</keyword>
<dbReference type="EMBL" id="BMYD01000001">
    <property type="protein sequence ID" value="GHA68486.1"/>
    <property type="molecule type" value="Genomic_DNA"/>
</dbReference>
<dbReference type="InterPro" id="IPR001789">
    <property type="entry name" value="Sig_transdc_resp-reg_receiver"/>
</dbReference>
<dbReference type="InterPro" id="IPR036890">
    <property type="entry name" value="HATPase_C_sf"/>
</dbReference>
<dbReference type="InterPro" id="IPR005467">
    <property type="entry name" value="His_kinase_dom"/>
</dbReference>
<proteinExistence type="predicted"/>
<comment type="caution">
    <text evidence="9">The sequence shown here is derived from an EMBL/GenBank/DDBJ whole genome shotgun (WGS) entry which is preliminary data.</text>
</comment>
<dbReference type="PRINTS" id="PR00344">
    <property type="entry name" value="BCTRLSENSOR"/>
</dbReference>
<evidence type="ECO:0000256" key="5">
    <source>
        <dbReference type="ARBA" id="ARBA00022777"/>
    </source>
</evidence>
<dbReference type="Pfam" id="PF00512">
    <property type="entry name" value="HisKA"/>
    <property type="match status" value="1"/>
</dbReference>
<dbReference type="InterPro" id="IPR003594">
    <property type="entry name" value="HATPase_dom"/>
</dbReference>
<dbReference type="Pfam" id="PF02518">
    <property type="entry name" value="HATPase_c"/>
    <property type="match status" value="1"/>
</dbReference>
<evidence type="ECO:0000313" key="10">
    <source>
        <dbReference type="Proteomes" id="UP000646426"/>
    </source>
</evidence>
<dbReference type="CDD" id="cd00082">
    <property type="entry name" value="HisKA"/>
    <property type="match status" value="1"/>
</dbReference>
<organism evidence="9 10">
    <name type="scientific">Cognatilysobacter bugurensis</name>
    <dbReference type="NCBI Taxonomy" id="543356"/>
    <lineage>
        <taxon>Bacteria</taxon>
        <taxon>Pseudomonadati</taxon>
        <taxon>Pseudomonadota</taxon>
        <taxon>Gammaproteobacteria</taxon>
        <taxon>Lysobacterales</taxon>
        <taxon>Lysobacteraceae</taxon>
        <taxon>Cognatilysobacter</taxon>
    </lineage>
</organism>
<evidence type="ECO:0000313" key="9">
    <source>
        <dbReference type="EMBL" id="GHA68486.1"/>
    </source>
</evidence>
<dbReference type="GO" id="GO:0000156">
    <property type="term" value="F:phosphorelay response regulator activity"/>
    <property type="evidence" value="ECO:0007669"/>
    <property type="project" value="TreeGrafter"/>
</dbReference>
<dbReference type="EC" id="2.7.13.3" evidence="2"/>
<dbReference type="PANTHER" id="PTHR42878">
    <property type="entry name" value="TWO-COMPONENT HISTIDINE KINASE"/>
    <property type="match status" value="1"/>
</dbReference>
<dbReference type="InterPro" id="IPR050351">
    <property type="entry name" value="BphY/WalK/GraS-like"/>
</dbReference>
<dbReference type="Gene3D" id="3.30.565.10">
    <property type="entry name" value="Histidine kinase-like ATPase, C-terminal domain"/>
    <property type="match status" value="1"/>
</dbReference>
<sequence length="501" mass="54818">MTTLRLLLLDDNPDDRALALRELHRQFGHVDATEVNDRAGFESALEAAGFDVVVTDYQMQWTTGMEVLERVKTRWPRLPVIMFTATATQEIAVEAMKAGLDDYVLKSPRHYVRLPVAVRACLDHNQIRLRAVRSETRLQALLDHARMGVFRLSTDGVLLDANRALRTMLALDATAALDTASHPLLDAARELASGLDSRGDTAEREVVVPACAGSDDAYYTLRVVRVAVDGDDAIDGLVDDTSSLRRADLALHALNRDLEHRVESRTQALREANESLEAFAYSVSHDLREPVRTLQGYARALQEDFASGRLDDALQFVRRIDDIAARVDGMVGDLLEYSLLSLVALPPDSVDLDVAVDEACGHLAYDPAFRTARLLRHGAPWPAVHAHPGTLVQVLVNLLSNAAKFVAPGVAPEITVNVRQVHDRVRVSVGDNGIGIAAKDQPRIFEVFQRLHGQERYPGTGIGLALVHKAVERMGGHVEVESEPGEGACFTLDLPAVGSVT</sequence>
<dbReference type="SMART" id="SM00448">
    <property type="entry name" value="REC"/>
    <property type="match status" value="1"/>
</dbReference>
<dbReference type="Pfam" id="PF00072">
    <property type="entry name" value="Response_reg"/>
    <property type="match status" value="1"/>
</dbReference>
<dbReference type="AlphaFoldDB" id="A0A918SRZ5"/>
<dbReference type="Gene3D" id="3.30.450.20">
    <property type="entry name" value="PAS domain"/>
    <property type="match status" value="1"/>
</dbReference>
<dbReference type="Proteomes" id="UP000646426">
    <property type="component" value="Unassembled WGS sequence"/>
</dbReference>
<dbReference type="PROSITE" id="PS50110">
    <property type="entry name" value="RESPONSE_REGULATORY"/>
    <property type="match status" value="1"/>
</dbReference>
<dbReference type="SUPFAM" id="SSF55785">
    <property type="entry name" value="PYP-like sensor domain (PAS domain)"/>
    <property type="match status" value="1"/>
</dbReference>
<dbReference type="SMART" id="SM00388">
    <property type="entry name" value="HisKA"/>
    <property type="match status" value="1"/>
</dbReference>
<evidence type="ECO:0000256" key="4">
    <source>
        <dbReference type="ARBA" id="ARBA00022679"/>
    </source>
</evidence>
<feature type="domain" description="Histidine kinase" evidence="7">
    <location>
        <begin position="282"/>
        <end position="498"/>
    </location>
</feature>
<evidence type="ECO:0000259" key="8">
    <source>
        <dbReference type="PROSITE" id="PS50110"/>
    </source>
</evidence>
<dbReference type="InterPro" id="IPR004358">
    <property type="entry name" value="Sig_transdc_His_kin-like_C"/>
</dbReference>
<dbReference type="Gene3D" id="3.40.50.2300">
    <property type="match status" value="1"/>
</dbReference>
<keyword evidence="5 9" id="KW-0418">Kinase</keyword>
<keyword evidence="10" id="KW-1185">Reference proteome</keyword>
<dbReference type="GO" id="GO:0005886">
    <property type="term" value="C:plasma membrane"/>
    <property type="evidence" value="ECO:0007669"/>
    <property type="project" value="UniProtKB-ARBA"/>
</dbReference>
<accession>A0A918SRZ5</accession>
<comment type="catalytic activity">
    <reaction evidence="1">
        <text>ATP + protein L-histidine = ADP + protein N-phospho-L-histidine.</text>
        <dbReference type="EC" id="2.7.13.3"/>
    </reaction>
</comment>
<dbReference type="GO" id="GO:0030295">
    <property type="term" value="F:protein kinase activator activity"/>
    <property type="evidence" value="ECO:0007669"/>
    <property type="project" value="TreeGrafter"/>
</dbReference>